<dbReference type="Pfam" id="PF00990">
    <property type="entry name" value="GGDEF"/>
    <property type="match status" value="1"/>
</dbReference>
<evidence type="ECO:0000313" key="2">
    <source>
        <dbReference type="EMBL" id="QEA06938.1"/>
    </source>
</evidence>
<evidence type="ECO:0000259" key="1">
    <source>
        <dbReference type="PROSITE" id="PS50887"/>
    </source>
</evidence>
<dbReference type="GO" id="GO:0043709">
    <property type="term" value="P:cell adhesion involved in single-species biofilm formation"/>
    <property type="evidence" value="ECO:0007669"/>
    <property type="project" value="TreeGrafter"/>
</dbReference>
<dbReference type="InterPro" id="IPR050469">
    <property type="entry name" value="Diguanylate_Cyclase"/>
</dbReference>
<dbReference type="InterPro" id="IPR043128">
    <property type="entry name" value="Rev_trsase/Diguanyl_cyclase"/>
</dbReference>
<dbReference type="SMART" id="SM00267">
    <property type="entry name" value="GGDEF"/>
    <property type="match status" value="1"/>
</dbReference>
<dbReference type="PANTHER" id="PTHR45138">
    <property type="entry name" value="REGULATORY COMPONENTS OF SENSORY TRANSDUCTION SYSTEM"/>
    <property type="match status" value="1"/>
</dbReference>
<dbReference type="SUPFAM" id="SSF55073">
    <property type="entry name" value="Nucleotide cyclase"/>
    <property type="match status" value="1"/>
</dbReference>
<dbReference type="InterPro" id="IPR000160">
    <property type="entry name" value="GGDEF_dom"/>
</dbReference>
<reference evidence="2" key="1">
    <citation type="submission" date="2019-06" db="EMBL/GenBank/DDBJ databases">
        <authorList>
            <person name="Murdoch R.W."/>
            <person name="Fathepure B."/>
        </authorList>
    </citation>
    <scope>NUCLEOTIDE SEQUENCE</scope>
</reference>
<dbReference type="GO" id="GO:0052621">
    <property type="term" value="F:diguanylate cyclase activity"/>
    <property type="evidence" value="ECO:0007669"/>
    <property type="project" value="TreeGrafter"/>
</dbReference>
<dbReference type="Gene3D" id="3.30.70.270">
    <property type="match status" value="1"/>
</dbReference>
<accession>A0A5B8RGE5</accession>
<dbReference type="NCBIfam" id="TIGR00254">
    <property type="entry name" value="GGDEF"/>
    <property type="match status" value="1"/>
</dbReference>
<dbReference type="EMBL" id="MN079185">
    <property type="protein sequence ID" value="QEA06938.1"/>
    <property type="molecule type" value="Genomic_DNA"/>
</dbReference>
<feature type="domain" description="GGDEF" evidence="1">
    <location>
        <begin position="1"/>
        <end position="115"/>
    </location>
</feature>
<dbReference type="GO" id="GO:0005886">
    <property type="term" value="C:plasma membrane"/>
    <property type="evidence" value="ECO:0007669"/>
    <property type="project" value="TreeGrafter"/>
</dbReference>
<dbReference type="CDD" id="cd01949">
    <property type="entry name" value="GGDEF"/>
    <property type="match status" value="1"/>
</dbReference>
<sequence>MGDLVLRHLARRIAGGLRETDLLCRFGGEEFAALLPDTDEQSAAEIAERLRQTIAASPVMARQSEGPAIPVTLSLGLTAAAAESAGDIHRLIDVADRAVYAAKEAGRDTVAMHSAV</sequence>
<dbReference type="AlphaFoldDB" id="A0A5B8RGE5"/>
<organism evidence="2">
    <name type="scientific">uncultured organism</name>
    <dbReference type="NCBI Taxonomy" id="155900"/>
    <lineage>
        <taxon>unclassified sequences</taxon>
        <taxon>environmental samples</taxon>
    </lineage>
</organism>
<proteinExistence type="predicted"/>
<gene>
    <name evidence="2" type="primary">pleD_1</name>
    <name evidence="2" type="ORF">KBTEX_03281</name>
</gene>
<protein>
    <submittedName>
        <fullName evidence="2">Response regulator PleD</fullName>
    </submittedName>
</protein>
<dbReference type="InterPro" id="IPR029787">
    <property type="entry name" value="Nucleotide_cyclase"/>
</dbReference>
<dbReference type="PROSITE" id="PS50887">
    <property type="entry name" value="GGDEF"/>
    <property type="match status" value="1"/>
</dbReference>
<dbReference type="PANTHER" id="PTHR45138:SF9">
    <property type="entry name" value="DIGUANYLATE CYCLASE DGCM-RELATED"/>
    <property type="match status" value="1"/>
</dbReference>
<name>A0A5B8RGE5_9ZZZZ</name>